<evidence type="ECO:0000313" key="2">
    <source>
        <dbReference type="Proteomes" id="UP000054630"/>
    </source>
</evidence>
<keyword evidence="2" id="KW-1185">Reference proteome</keyword>
<evidence type="ECO:0000313" key="1">
    <source>
        <dbReference type="EMBL" id="KRX13978.1"/>
    </source>
</evidence>
<comment type="caution">
    <text evidence="1">The sequence shown here is derived from an EMBL/GenBank/DDBJ whole genome shotgun (WGS) entry which is preliminary data.</text>
</comment>
<dbReference type="Proteomes" id="UP000054630">
    <property type="component" value="Unassembled WGS sequence"/>
</dbReference>
<proteinExistence type="predicted"/>
<dbReference type="AlphaFoldDB" id="A0A0V0RI38"/>
<organism evidence="1 2">
    <name type="scientific">Trichinella nelsoni</name>
    <dbReference type="NCBI Taxonomy" id="6336"/>
    <lineage>
        <taxon>Eukaryota</taxon>
        <taxon>Metazoa</taxon>
        <taxon>Ecdysozoa</taxon>
        <taxon>Nematoda</taxon>
        <taxon>Enoplea</taxon>
        <taxon>Dorylaimia</taxon>
        <taxon>Trichinellida</taxon>
        <taxon>Trichinellidae</taxon>
        <taxon>Trichinella</taxon>
    </lineage>
</organism>
<accession>A0A0V0RI38</accession>
<dbReference type="EMBL" id="JYDL01000175">
    <property type="protein sequence ID" value="KRX13978.1"/>
    <property type="molecule type" value="Genomic_DNA"/>
</dbReference>
<gene>
    <name evidence="1" type="ORF">T07_293</name>
</gene>
<sequence length="117" mass="13135">MQAEFHHFLPSVMTRERKALNSNARPSEMLSIAFLPLSKCFTFIRILSGARPFHDRAPWPSKSVPQFPWLLRALRKVGPDIAAAASAVHDLRPIFSISLRSSLPLISTIVPAQKTKF</sequence>
<name>A0A0V0RI38_9BILA</name>
<protein>
    <submittedName>
        <fullName evidence="1">Uncharacterized protein</fullName>
    </submittedName>
</protein>
<reference evidence="1 2" key="1">
    <citation type="submission" date="2015-01" db="EMBL/GenBank/DDBJ databases">
        <title>Evolution of Trichinella species and genotypes.</title>
        <authorList>
            <person name="Korhonen P.K."/>
            <person name="Edoardo P."/>
            <person name="Giuseppe L.R."/>
            <person name="Gasser R.B."/>
        </authorList>
    </citation>
    <scope>NUCLEOTIDE SEQUENCE [LARGE SCALE GENOMIC DNA]</scope>
    <source>
        <strain evidence="1">ISS37</strain>
    </source>
</reference>